<dbReference type="AlphaFoldDB" id="A0A0W0WKC3"/>
<organism evidence="2 3">
    <name type="scientific">Legionella nautarum</name>
    <dbReference type="NCBI Taxonomy" id="45070"/>
    <lineage>
        <taxon>Bacteria</taxon>
        <taxon>Pseudomonadati</taxon>
        <taxon>Pseudomonadota</taxon>
        <taxon>Gammaproteobacteria</taxon>
        <taxon>Legionellales</taxon>
        <taxon>Legionellaceae</taxon>
        <taxon>Legionella</taxon>
    </lineage>
</organism>
<dbReference type="EMBL" id="LNYO01000024">
    <property type="protein sequence ID" value="KTD32778.1"/>
    <property type="molecule type" value="Genomic_DNA"/>
</dbReference>
<protein>
    <submittedName>
        <fullName evidence="2">Uncharacterized protein</fullName>
    </submittedName>
</protein>
<dbReference type="Proteomes" id="UP000054725">
    <property type="component" value="Unassembled WGS sequence"/>
</dbReference>
<proteinExistence type="predicted"/>
<evidence type="ECO:0000256" key="1">
    <source>
        <dbReference type="SAM" id="SignalP"/>
    </source>
</evidence>
<evidence type="ECO:0000313" key="2">
    <source>
        <dbReference type="EMBL" id="KTD32778.1"/>
    </source>
</evidence>
<comment type="caution">
    <text evidence="2">The sequence shown here is derived from an EMBL/GenBank/DDBJ whole genome shotgun (WGS) entry which is preliminary data.</text>
</comment>
<dbReference type="RefSeq" id="WP_058505426.1">
    <property type="nucleotide sequence ID" value="NZ_CAAAIF010000004.1"/>
</dbReference>
<gene>
    <name evidence="2" type="ORF">Lnau_2426</name>
</gene>
<feature type="signal peptide" evidence="1">
    <location>
        <begin position="1"/>
        <end position="20"/>
    </location>
</feature>
<sequence length="177" mass="19796">MKKQLVLINICLALASSSYASPLFSKFDKRKAPENLQKAIASHKGYANFSGRWTGVCDDELDEQLLTIEQSPDFSSITMDNVRIPIDAISSHSNNENFEVEQNLIHLRWSSDGQQLVGSQFIYYKPGNLSQGGVEMVVGKFSWSIENAQLVYHNTSSLFKDGSLIDNLSSHCVYNKV</sequence>
<reference evidence="2 3" key="1">
    <citation type="submission" date="2015-11" db="EMBL/GenBank/DDBJ databases">
        <title>Genomic analysis of 38 Legionella species identifies large and diverse effector repertoires.</title>
        <authorList>
            <person name="Burstein D."/>
            <person name="Amaro F."/>
            <person name="Zusman T."/>
            <person name="Lifshitz Z."/>
            <person name="Cohen O."/>
            <person name="Gilbert J.A."/>
            <person name="Pupko T."/>
            <person name="Shuman H.A."/>
            <person name="Segal G."/>
        </authorList>
    </citation>
    <scope>NUCLEOTIDE SEQUENCE [LARGE SCALE GENOMIC DNA]</scope>
    <source>
        <strain evidence="2 3">ATCC 49506</strain>
    </source>
</reference>
<dbReference type="STRING" id="45070.Lnau_2426"/>
<keyword evidence="1" id="KW-0732">Signal</keyword>
<accession>A0A0W0WKC3</accession>
<evidence type="ECO:0000313" key="3">
    <source>
        <dbReference type="Proteomes" id="UP000054725"/>
    </source>
</evidence>
<dbReference type="PATRIC" id="fig|45070.6.peg.2560"/>
<name>A0A0W0WKC3_9GAMM</name>
<dbReference type="OrthoDB" id="5643761at2"/>
<keyword evidence="3" id="KW-1185">Reference proteome</keyword>
<feature type="chain" id="PRO_5006915527" evidence="1">
    <location>
        <begin position="21"/>
        <end position="177"/>
    </location>
</feature>